<dbReference type="InterPro" id="IPR014027">
    <property type="entry name" value="UDP-Glc/GDP-Man_DH_C"/>
</dbReference>
<dbReference type="RefSeq" id="WP_377601904.1">
    <property type="nucleotide sequence ID" value="NZ_JBHUME010000007.1"/>
</dbReference>
<dbReference type="PIRSF" id="PIRSF000124">
    <property type="entry name" value="UDPglc_GDPman_dh"/>
    <property type="match status" value="1"/>
</dbReference>
<protein>
    <recommendedName>
        <fullName evidence="3 7">UDP-glucose 6-dehydrogenase</fullName>
        <ecNumber evidence="3 7">1.1.1.22</ecNumber>
    </recommendedName>
</protein>
<accession>A0ABW5PBP9</accession>
<dbReference type="Pfam" id="PF00984">
    <property type="entry name" value="UDPG_MGDP_dh"/>
    <property type="match status" value="1"/>
</dbReference>
<dbReference type="SUPFAM" id="SSF51735">
    <property type="entry name" value="NAD(P)-binding Rossmann-fold domains"/>
    <property type="match status" value="1"/>
</dbReference>
<keyword evidence="10" id="KW-1185">Reference proteome</keyword>
<dbReference type="SUPFAM" id="SSF48179">
    <property type="entry name" value="6-phosphogluconate dehydrogenase C-terminal domain-like"/>
    <property type="match status" value="1"/>
</dbReference>
<dbReference type="InterPro" id="IPR017476">
    <property type="entry name" value="UDP-Glc/GDP-Man"/>
</dbReference>
<comment type="catalytic activity">
    <reaction evidence="6 7">
        <text>UDP-alpha-D-glucose + 2 NAD(+) + H2O = UDP-alpha-D-glucuronate + 2 NADH + 3 H(+)</text>
        <dbReference type="Rhea" id="RHEA:23596"/>
        <dbReference type="ChEBI" id="CHEBI:15377"/>
        <dbReference type="ChEBI" id="CHEBI:15378"/>
        <dbReference type="ChEBI" id="CHEBI:57540"/>
        <dbReference type="ChEBI" id="CHEBI:57945"/>
        <dbReference type="ChEBI" id="CHEBI:58052"/>
        <dbReference type="ChEBI" id="CHEBI:58885"/>
        <dbReference type="EC" id="1.1.1.22"/>
    </reaction>
</comment>
<dbReference type="PANTHER" id="PTHR43750">
    <property type="entry name" value="UDP-GLUCOSE 6-DEHYDROGENASE TUAD"/>
    <property type="match status" value="1"/>
</dbReference>
<dbReference type="GO" id="GO:0016491">
    <property type="term" value="F:oxidoreductase activity"/>
    <property type="evidence" value="ECO:0007669"/>
    <property type="project" value="UniProtKB-KW"/>
</dbReference>
<dbReference type="InterPro" id="IPR036220">
    <property type="entry name" value="UDP-Glc/GDP-Man_DH_C_sf"/>
</dbReference>
<dbReference type="Gene3D" id="3.40.50.720">
    <property type="entry name" value="NAD(P)-binding Rossmann-like Domain"/>
    <property type="match status" value="2"/>
</dbReference>
<comment type="similarity">
    <text evidence="2 7">Belongs to the UDP-glucose/GDP-mannose dehydrogenase family.</text>
</comment>
<dbReference type="PIRSF" id="PIRSF500134">
    <property type="entry name" value="UDPglc_DH_bac"/>
    <property type="match status" value="1"/>
</dbReference>
<feature type="domain" description="UDP-glucose/GDP-mannose dehydrogenase C-terminal" evidence="8">
    <location>
        <begin position="313"/>
        <end position="414"/>
    </location>
</feature>
<gene>
    <name evidence="9" type="ORF">ACFSUF_08100</name>
</gene>
<evidence type="ECO:0000256" key="5">
    <source>
        <dbReference type="ARBA" id="ARBA00023027"/>
    </source>
</evidence>
<organism evidence="9 10">
    <name type="scientific">Paenibacillus gansuensis</name>
    <dbReference type="NCBI Taxonomy" id="306542"/>
    <lineage>
        <taxon>Bacteria</taxon>
        <taxon>Bacillati</taxon>
        <taxon>Bacillota</taxon>
        <taxon>Bacilli</taxon>
        <taxon>Bacillales</taxon>
        <taxon>Paenibacillaceae</taxon>
        <taxon>Paenibacillus</taxon>
    </lineage>
</organism>
<dbReference type="SMART" id="SM00984">
    <property type="entry name" value="UDPG_MGDP_dh_C"/>
    <property type="match status" value="1"/>
</dbReference>
<dbReference type="EMBL" id="JBHUME010000007">
    <property type="protein sequence ID" value="MFD2612381.1"/>
    <property type="molecule type" value="Genomic_DNA"/>
</dbReference>
<evidence type="ECO:0000256" key="4">
    <source>
        <dbReference type="ARBA" id="ARBA00023002"/>
    </source>
</evidence>
<evidence type="ECO:0000256" key="3">
    <source>
        <dbReference type="ARBA" id="ARBA00012954"/>
    </source>
</evidence>
<evidence type="ECO:0000259" key="8">
    <source>
        <dbReference type="SMART" id="SM00984"/>
    </source>
</evidence>
<evidence type="ECO:0000313" key="9">
    <source>
        <dbReference type="EMBL" id="MFD2612381.1"/>
    </source>
</evidence>
<dbReference type="InterPro" id="IPR008927">
    <property type="entry name" value="6-PGluconate_DH-like_C_sf"/>
</dbReference>
<evidence type="ECO:0000256" key="6">
    <source>
        <dbReference type="ARBA" id="ARBA00047473"/>
    </source>
</evidence>
<name>A0ABW5PBP9_9BACL</name>
<dbReference type="InterPro" id="IPR014026">
    <property type="entry name" value="UDP-Glc/GDP-Man_DH_dimer"/>
</dbReference>
<evidence type="ECO:0000313" key="10">
    <source>
        <dbReference type="Proteomes" id="UP001597541"/>
    </source>
</evidence>
<dbReference type="InterPro" id="IPR028357">
    <property type="entry name" value="UDPglc_DH_bac"/>
</dbReference>
<evidence type="ECO:0000256" key="7">
    <source>
        <dbReference type="PIRNR" id="PIRNR000124"/>
    </source>
</evidence>
<dbReference type="SUPFAM" id="SSF52413">
    <property type="entry name" value="UDP-glucose/GDP-mannose dehydrogenase C-terminal domain"/>
    <property type="match status" value="1"/>
</dbReference>
<proteinExistence type="inferred from homology"/>
<sequence length="430" mass="47770">MNILIIGTGYVGTTTALVFAEMGWKVTGLDTELRKIENLRQGLLYFYEPGLDEMLIKHTGSGRLQFTTDKAKAIRDNDVIFICVGTPSRPDGSADLRYVQQVAEDIGEHMNGYKLIVNKSTVPVGTQERVTDWVREAQVHPHPYDVASNPEFLREGKALEDALHPERIVIGADSDHASGLLQQLYASINCPVIVTSPRTAELIKYASNAFLAAKISFVNELARLCDPLEVNIKEVALGMGLDSRIGPKFLQAGIGYGGSCFPKDVAALLLTAQELNVRLQVLQHVVDVNQTQYLYLLDKVRNRLGTLAHKKIALFGLAFKPDTDDIREAPAVRIIQTLLQEEAEVRICDPVAQLPAELKVSSVAFSTSPEEVLDGADAVLLCTEWPMFRDLDWTRLKDRMSRPNLFDGRNFLDAGRMTELGFYYEGIGYK</sequence>
<keyword evidence="4 7" id="KW-0560">Oxidoreductase</keyword>
<evidence type="ECO:0000256" key="1">
    <source>
        <dbReference type="ARBA" id="ARBA00004701"/>
    </source>
</evidence>
<dbReference type="NCBIfam" id="TIGR03026">
    <property type="entry name" value="NDP-sugDHase"/>
    <property type="match status" value="1"/>
</dbReference>
<comment type="caution">
    <text evidence="9">The sequence shown here is derived from an EMBL/GenBank/DDBJ whole genome shotgun (WGS) entry which is preliminary data.</text>
</comment>
<comment type="pathway">
    <text evidence="1">Nucleotide-sugar biosynthesis; UDP-alpha-D-glucuronate biosynthesis; UDP-alpha-D-glucuronate from UDP-alpha-D-glucose: step 1/1.</text>
</comment>
<dbReference type="InterPro" id="IPR036291">
    <property type="entry name" value="NAD(P)-bd_dom_sf"/>
</dbReference>
<dbReference type="PANTHER" id="PTHR43750:SF3">
    <property type="entry name" value="UDP-GLUCOSE 6-DEHYDROGENASE TUAD"/>
    <property type="match status" value="1"/>
</dbReference>
<dbReference type="InterPro" id="IPR001732">
    <property type="entry name" value="UDP-Glc/GDP-Man_DH_N"/>
</dbReference>
<dbReference type="Pfam" id="PF03720">
    <property type="entry name" value="UDPG_MGDP_dh_C"/>
    <property type="match status" value="1"/>
</dbReference>
<dbReference type="Gene3D" id="1.20.5.100">
    <property type="entry name" value="Cytochrome c1, transmembrane anchor, C-terminal"/>
    <property type="match status" value="1"/>
</dbReference>
<keyword evidence="5 7" id="KW-0520">NAD</keyword>
<reference evidence="10" key="1">
    <citation type="journal article" date="2019" name="Int. J. Syst. Evol. Microbiol.">
        <title>The Global Catalogue of Microorganisms (GCM) 10K type strain sequencing project: providing services to taxonomists for standard genome sequencing and annotation.</title>
        <authorList>
            <consortium name="The Broad Institute Genomics Platform"/>
            <consortium name="The Broad Institute Genome Sequencing Center for Infectious Disease"/>
            <person name="Wu L."/>
            <person name="Ma J."/>
        </authorList>
    </citation>
    <scope>NUCLEOTIDE SEQUENCE [LARGE SCALE GENOMIC DNA]</scope>
    <source>
        <strain evidence="10">KCTC 3950</strain>
    </source>
</reference>
<evidence type="ECO:0000256" key="2">
    <source>
        <dbReference type="ARBA" id="ARBA00006601"/>
    </source>
</evidence>
<dbReference type="Proteomes" id="UP001597541">
    <property type="component" value="Unassembled WGS sequence"/>
</dbReference>
<dbReference type="Pfam" id="PF03721">
    <property type="entry name" value="UDPG_MGDP_dh_N"/>
    <property type="match status" value="1"/>
</dbReference>
<dbReference type="EC" id="1.1.1.22" evidence="3 7"/>